<name>A0ABZ0I9N3_9GAMM</name>
<evidence type="ECO:0000259" key="3">
    <source>
        <dbReference type="Pfam" id="PF02826"/>
    </source>
</evidence>
<dbReference type="SUPFAM" id="SSF51735">
    <property type="entry name" value="NAD(P)-binding Rossmann-fold domains"/>
    <property type="match status" value="1"/>
</dbReference>
<dbReference type="PANTHER" id="PTHR43333:SF1">
    <property type="entry name" value="D-ISOMER SPECIFIC 2-HYDROXYACID DEHYDROGENASE NAD-BINDING DOMAIN-CONTAINING PROTEIN"/>
    <property type="match status" value="1"/>
</dbReference>
<evidence type="ECO:0000313" key="4">
    <source>
        <dbReference type="EMBL" id="WOJ95489.1"/>
    </source>
</evidence>
<gene>
    <name evidence="4" type="ORF">R0137_09495</name>
</gene>
<organism evidence="4 5">
    <name type="scientific">Congregibacter brevis</name>
    <dbReference type="NCBI Taxonomy" id="3081201"/>
    <lineage>
        <taxon>Bacteria</taxon>
        <taxon>Pseudomonadati</taxon>
        <taxon>Pseudomonadota</taxon>
        <taxon>Gammaproteobacteria</taxon>
        <taxon>Cellvibrionales</taxon>
        <taxon>Halieaceae</taxon>
        <taxon>Congregibacter</taxon>
    </lineage>
</organism>
<proteinExistence type="predicted"/>
<dbReference type="InterPro" id="IPR036291">
    <property type="entry name" value="NAD(P)-bd_dom_sf"/>
</dbReference>
<evidence type="ECO:0000256" key="2">
    <source>
        <dbReference type="ARBA" id="ARBA00023027"/>
    </source>
</evidence>
<feature type="domain" description="D-isomer specific 2-hydroxyacid dehydrogenase NAD-binding" evidence="3">
    <location>
        <begin position="122"/>
        <end position="277"/>
    </location>
</feature>
<sequence length="312" mass="33685">MLKITVVSTRADALKEAFEGDLSCRVPADLELHFHADPESVKDESLAAEIALGAPDVLAPLLERMPKLRWVQSTWAGITPFLECPRRDYQLTGVKDIFGASMSEYALGWVLAIERSVLSHANAKQWKPEIDRGLSELRVGIAGVGSIGSAVACAFTPFVKEVRGLNSDGRSAPGCNACFAREDRLAFAEDLNVLIMILPDTPATDSLVDAALLDRLAPRAIVINGGRANALDLSAALIAKASGQLKALVLDVFEEEPLGDDDALWDTPGVFVTSHTAAPTRLDSIVKVFLDNLQRYQKGDALQGLIDFDRGY</sequence>
<keyword evidence="1" id="KW-0560">Oxidoreductase</keyword>
<dbReference type="RefSeq" id="WP_407326187.1">
    <property type="nucleotide sequence ID" value="NZ_CP136865.1"/>
</dbReference>
<dbReference type="InterPro" id="IPR006140">
    <property type="entry name" value="D-isomer_DH_NAD-bd"/>
</dbReference>
<keyword evidence="5" id="KW-1185">Reference proteome</keyword>
<dbReference type="Proteomes" id="UP001626549">
    <property type="component" value="Chromosome"/>
</dbReference>
<keyword evidence="2" id="KW-0520">NAD</keyword>
<evidence type="ECO:0000313" key="5">
    <source>
        <dbReference type="Proteomes" id="UP001626549"/>
    </source>
</evidence>
<dbReference type="Pfam" id="PF02826">
    <property type="entry name" value="2-Hacid_dh_C"/>
    <property type="match status" value="1"/>
</dbReference>
<accession>A0ABZ0I9N3</accession>
<dbReference type="PANTHER" id="PTHR43333">
    <property type="entry name" value="2-HACID_DH_C DOMAIN-CONTAINING PROTEIN"/>
    <property type="match status" value="1"/>
</dbReference>
<reference evidence="4 5" key="1">
    <citation type="submission" date="2023-10" db="EMBL/GenBank/DDBJ databases">
        <title>Two novel species belonging to the OM43/NOR5 clade.</title>
        <authorList>
            <person name="Park M."/>
        </authorList>
    </citation>
    <scope>NUCLEOTIDE SEQUENCE [LARGE SCALE GENOMIC DNA]</scope>
    <source>
        <strain evidence="4 5">IMCC45268</strain>
    </source>
</reference>
<evidence type="ECO:0000256" key="1">
    <source>
        <dbReference type="ARBA" id="ARBA00023002"/>
    </source>
</evidence>
<protein>
    <submittedName>
        <fullName evidence="4">NAD(P)-dependent oxidoreductase</fullName>
    </submittedName>
</protein>
<dbReference type="EMBL" id="CP136865">
    <property type="protein sequence ID" value="WOJ95489.1"/>
    <property type="molecule type" value="Genomic_DNA"/>
</dbReference>
<dbReference type="Gene3D" id="3.40.50.720">
    <property type="entry name" value="NAD(P)-binding Rossmann-like Domain"/>
    <property type="match status" value="2"/>
</dbReference>